<evidence type="ECO:0000256" key="5">
    <source>
        <dbReference type="ARBA" id="ARBA00022989"/>
    </source>
</evidence>
<dbReference type="NCBIfam" id="NF007773">
    <property type="entry name" value="PRK10459.1"/>
    <property type="match status" value="1"/>
</dbReference>
<comment type="similarity">
    <text evidence="2">Belongs to the polysaccharide synthase family.</text>
</comment>
<comment type="subcellular location">
    <subcellularLocation>
        <location evidence="1">Cell membrane</location>
        <topology evidence="1">Multi-pass membrane protein</topology>
    </subcellularLocation>
</comment>
<feature type="transmembrane region" description="Helical" evidence="7">
    <location>
        <begin position="172"/>
        <end position="190"/>
    </location>
</feature>
<name>A0A6S6TSV7_9BACT</name>
<evidence type="ECO:0000256" key="2">
    <source>
        <dbReference type="ARBA" id="ARBA00007430"/>
    </source>
</evidence>
<feature type="transmembrane region" description="Helical" evidence="7">
    <location>
        <begin position="12"/>
        <end position="32"/>
    </location>
</feature>
<feature type="transmembrane region" description="Helical" evidence="7">
    <location>
        <begin position="81"/>
        <end position="102"/>
    </location>
</feature>
<dbReference type="EMBL" id="CACVAS010000107">
    <property type="protein sequence ID" value="CAA6819740.1"/>
    <property type="molecule type" value="Genomic_DNA"/>
</dbReference>
<organism evidence="8">
    <name type="scientific">uncultured Sulfurovum sp</name>
    <dbReference type="NCBI Taxonomy" id="269237"/>
    <lineage>
        <taxon>Bacteria</taxon>
        <taxon>Pseudomonadati</taxon>
        <taxon>Campylobacterota</taxon>
        <taxon>Epsilonproteobacteria</taxon>
        <taxon>Campylobacterales</taxon>
        <taxon>Sulfurovaceae</taxon>
        <taxon>Sulfurovum</taxon>
        <taxon>environmental samples</taxon>
    </lineage>
</organism>
<feature type="transmembrane region" description="Helical" evidence="7">
    <location>
        <begin position="230"/>
        <end position="247"/>
    </location>
</feature>
<dbReference type="PANTHER" id="PTHR30250:SF10">
    <property type="entry name" value="LIPOPOLYSACCHARIDE BIOSYNTHESIS PROTEIN WZXC"/>
    <property type="match status" value="1"/>
</dbReference>
<evidence type="ECO:0000256" key="4">
    <source>
        <dbReference type="ARBA" id="ARBA00022692"/>
    </source>
</evidence>
<feature type="transmembrane region" description="Helical" evidence="7">
    <location>
        <begin position="253"/>
        <end position="271"/>
    </location>
</feature>
<keyword evidence="5 7" id="KW-1133">Transmembrane helix</keyword>
<gene>
    <name evidence="8" type="ORF">HELGO_WM573</name>
</gene>
<dbReference type="GO" id="GO:0005886">
    <property type="term" value="C:plasma membrane"/>
    <property type="evidence" value="ECO:0007669"/>
    <property type="project" value="UniProtKB-SubCell"/>
</dbReference>
<feature type="transmembrane region" description="Helical" evidence="7">
    <location>
        <begin position="443"/>
        <end position="463"/>
    </location>
</feature>
<evidence type="ECO:0000256" key="3">
    <source>
        <dbReference type="ARBA" id="ARBA00022475"/>
    </source>
</evidence>
<evidence type="ECO:0000256" key="6">
    <source>
        <dbReference type="ARBA" id="ARBA00023136"/>
    </source>
</evidence>
<accession>A0A6S6TSV7</accession>
<feature type="transmembrane region" description="Helical" evidence="7">
    <location>
        <begin position="318"/>
        <end position="341"/>
    </location>
</feature>
<evidence type="ECO:0000313" key="8">
    <source>
        <dbReference type="EMBL" id="CAA6819740.1"/>
    </source>
</evidence>
<feature type="transmembrane region" description="Helical" evidence="7">
    <location>
        <begin position="44"/>
        <end position="69"/>
    </location>
</feature>
<reference evidence="8" key="1">
    <citation type="submission" date="2020-01" db="EMBL/GenBank/DDBJ databases">
        <authorList>
            <person name="Meier V. D."/>
            <person name="Meier V D."/>
        </authorList>
    </citation>
    <scope>NUCLEOTIDE SEQUENCE</scope>
    <source>
        <strain evidence="8">HLG_WM_MAG_01</strain>
    </source>
</reference>
<dbReference type="AlphaFoldDB" id="A0A6S6TSV7"/>
<dbReference type="InterPro" id="IPR050833">
    <property type="entry name" value="Poly_Biosynth_Transport"/>
</dbReference>
<evidence type="ECO:0000256" key="7">
    <source>
        <dbReference type="SAM" id="Phobius"/>
    </source>
</evidence>
<keyword evidence="4 7" id="KW-0812">Transmembrane</keyword>
<feature type="transmembrane region" description="Helical" evidence="7">
    <location>
        <begin position="146"/>
        <end position="166"/>
    </location>
</feature>
<sequence length="477" mass="53796">MTLKKRVFGGVKWVAFANIAQQVVSLIGIIVFAKLLSPEDFGTFSILMVFVGFLIIFSDLGISAALIHFENASEELLSSMFFFNVFIGFTLALLLILSAEPIAKFFDSVQLKPLLQITALNFIIISFSIVQKAILQKNIDFKYLSLINSFSLLVGLVVGIGAAYYGYGVYSLVIQVIIASLLTSVLIWYYSQWRPKWYFSFGEIKKIWKYTSNLSLFNIINYFSKNADNFLIGKYLSMSALGVYSIAYKIMLYPIQNITNILIHVLFPAFAKLQEDNERFKKAYLQVIFYIALITFPLMIGLMTVADLLVNLLFEDKWTGLALLLFILAPVGMLRSILSTVGMIYMSKGSTDVQLKLGTVNAIVIIVGFLIGLQFGVVGVAVSYFVSHIIMFYPVLKISWKQIDLDVYEGLAKIMPVLIISMMMGASIYLFEVLWFVEIANHFLRLLVMLTVGTLLYLGMIRIRYGSLRTLIRSVKS</sequence>
<protein>
    <submittedName>
        <fullName evidence="8">Colanic acid exporter</fullName>
    </submittedName>
</protein>
<evidence type="ECO:0000256" key="1">
    <source>
        <dbReference type="ARBA" id="ARBA00004651"/>
    </source>
</evidence>
<feature type="transmembrane region" description="Helical" evidence="7">
    <location>
        <begin position="114"/>
        <end position="134"/>
    </location>
</feature>
<keyword evidence="6 7" id="KW-0472">Membrane</keyword>
<keyword evidence="3" id="KW-1003">Cell membrane</keyword>
<proteinExistence type="inferred from homology"/>
<dbReference type="Pfam" id="PF13440">
    <property type="entry name" value="Polysacc_synt_3"/>
    <property type="match status" value="1"/>
</dbReference>
<feature type="transmembrane region" description="Helical" evidence="7">
    <location>
        <begin position="283"/>
        <end position="306"/>
    </location>
</feature>
<dbReference type="PANTHER" id="PTHR30250">
    <property type="entry name" value="PST FAMILY PREDICTED COLANIC ACID TRANSPORTER"/>
    <property type="match status" value="1"/>
</dbReference>
<feature type="transmembrane region" description="Helical" evidence="7">
    <location>
        <begin position="417"/>
        <end position="437"/>
    </location>
</feature>
<dbReference type="CDD" id="cd13127">
    <property type="entry name" value="MATE_tuaB_like"/>
    <property type="match status" value="1"/>
</dbReference>